<dbReference type="Proteomes" id="UP001280121">
    <property type="component" value="Unassembled WGS sequence"/>
</dbReference>
<dbReference type="EMBL" id="JANJYI010000007">
    <property type="protein sequence ID" value="KAK2642544.1"/>
    <property type="molecule type" value="Genomic_DNA"/>
</dbReference>
<name>A0AAD9TVI3_9ROSI</name>
<reference evidence="1" key="1">
    <citation type="journal article" date="2023" name="Plant J.">
        <title>Genome sequences and population genomics provide insights into the demographic history, inbreeding, and mutation load of two 'living fossil' tree species of Dipteronia.</title>
        <authorList>
            <person name="Feng Y."/>
            <person name="Comes H.P."/>
            <person name="Chen J."/>
            <person name="Zhu S."/>
            <person name="Lu R."/>
            <person name="Zhang X."/>
            <person name="Li P."/>
            <person name="Qiu J."/>
            <person name="Olsen K.M."/>
            <person name="Qiu Y."/>
        </authorList>
    </citation>
    <scope>NUCLEOTIDE SEQUENCE</scope>
    <source>
        <strain evidence="1">KIB01</strain>
    </source>
</reference>
<comment type="caution">
    <text evidence="1">The sequence shown here is derived from an EMBL/GenBank/DDBJ whole genome shotgun (WGS) entry which is preliminary data.</text>
</comment>
<accession>A0AAD9TVI3</accession>
<organism evidence="1 2">
    <name type="scientific">Dipteronia dyeriana</name>
    <dbReference type="NCBI Taxonomy" id="168575"/>
    <lineage>
        <taxon>Eukaryota</taxon>
        <taxon>Viridiplantae</taxon>
        <taxon>Streptophyta</taxon>
        <taxon>Embryophyta</taxon>
        <taxon>Tracheophyta</taxon>
        <taxon>Spermatophyta</taxon>
        <taxon>Magnoliopsida</taxon>
        <taxon>eudicotyledons</taxon>
        <taxon>Gunneridae</taxon>
        <taxon>Pentapetalae</taxon>
        <taxon>rosids</taxon>
        <taxon>malvids</taxon>
        <taxon>Sapindales</taxon>
        <taxon>Sapindaceae</taxon>
        <taxon>Hippocastanoideae</taxon>
        <taxon>Acereae</taxon>
        <taxon>Dipteronia</taxon>
    </lineage>
</organism>
<gene>
    <name evidence="1" type="ORF">Ddye_024307</name>
</gene>
<protein>
    <submittedName>
        <fullName evidence="1">Uncharacterized protein</fullName>
    </submittedName>
</protein>
<dbReference type="SUPFAM" id="SSF55874">
    <property type="entry name" value="ATPase domain of HSP90 chaperone/DNA topoisomerase II/histidine kinase"/>
    <property type="match status" value="1"/>
</dbReference>
<dbReference type="AlphaFoldDB" id="A0AAD9TVI3"/>
<dbReference type="InterPro" id="IPR036890">
    <property type="entry name" value="HATPase_C_sf"/>
</dbReference>
<proteinExistence type="predicted"/>
<sequence length="111" mass="12450">MIKATSFNLAFMEKMQTSRDLNHIGQFGVGLKYISLLTTLKSLANATMTNSMFGNRRLMVHPQFLRTLGMNHSDVELRSECTSEKKLGVFGGEQVKGVFENNQEEAHPESP</sequence>
<keyword evidence="2" id="KW-1185">Reference proteome</keyword>
<evidence type="ECO:0000313" key="1">
    <source>
        <dbReference type="EMBL" id="KAK2642544.1"/>
    </source>
</evidence>
<evidence type="ECO:0000313" key="2">
    <source>
        <dbReference type="Proteomes" id="UP001280121"/>
    </source>
</evidence>